<protein>
    <submittedName>
        <fullName evidence="2">Uncharacterized protein</fullName>
    </submittedName>
</protein>
<dbReference type="EMBL" id="BARW01009918">
    <property type="protein sequence ID" value="GAI85727.1"/>
    <property type="molecule type" value="Genomic_DNA"/>
</dbReference>
<reference evidence="2" key="1">
    <citation type="journal article" date="2014" name="Front. Microbiol.">
        <title>High frequency of phylogenetically diverse reductive dehalogenase-homologous genes in deep subseafloor sedimentary metagenomes.</title>
        <authorList>
            <person name="Kawai M."/>
            <person name="Futagami T."/>
            <person name="Toyoda A."/>
            <person name="Takaki Y."/>
            <person name="Nishi S."/>
            <person name="Hori S."/>
            <person name="Arai W."/>
            <person name="Tsubouchi T."/>
            <person name="Morono Y."/>
            <person name="Uchiyama I."/>
            <person name="Ito T."/>
            <person name="Fujiyama A."/>
            <person name="Inagaki F."/>
            <person name="Takami H."/>
        </authorList>
    </citation>
    <scope>NUCLEOTIDE SEQUENCE</scope>
    <source>
        <strain evidence="2">Expedition CK06-06</strain>
    </source>
</reference>
<comment type="caution">
    <text evidence="2">The sequence shown here is derived from an EMBL/GenBank/DDBJ whole genome shotgun (WGS) entry which is preliminary data.</text>
</comment>
<organism evidence="2">
    <name type="scientific">marine sediment metagenome</name>
    <dbReference type="NCBI Taxonomy" id="412755"/>
    <lineage>
        <taxon>unclassified sequences</taxon>
        <taxon>metagenomes</taxon>
        <taxon>ecological metagenomes</taxon>
    </lineage>
</organism>
<feature type="region of interest" description="Disordered" evidence="1">
    <location>
        <begin position="75"/>
        <end position="107"/>
    </location>
</feature>
<accession>X1RY69</accession>
<dbReference type="AlphaFoldDB" id="X1RY69"/>
<gene>
    <name evidence="2" type="ORF">S12H4_19744</name>
</gene>
<proteinExistence type="predicted"/>
<sequence length="107" mass="12107">EIFDEMRKYLGYPDSVKEDPIPNYGKEGQAIKRMLTRGFTREEILACWQSKVSQRGGEFVSMTWVNEDIGKKGGKELAKQPKQQRLRPITHIPGSGQAGPESEEDVP</sequence>
<feature type="non-terminal residue" evidence="2">
    <location>
        <position position="1"/>
    </location>
</feature>
<evidence type="ECO:0000313" key="2">
    <source>
        <dbReference type="EMBL" id="GAI85727.1"/>
    </source>
</evidence>
<name>X1RY69_9ZZZZ</name>
<evidence type="ECO:0000256" key="1">
    <source>
        <dbReference type="SAM" id="MobiDB-lite"/>
    </source>
</evidence>